<dbReference type="Pfam" id="PF12614">
    <property type="entry name" value="RRF_GI"/>
    <property type="match status" value="1"/>
</dbReference>
<comment type="caution">
    <text evidence="1">The sequence shown here is derived from an EMBL/GenBank/DDBJ whole genome shotgun (WGS) entry which is preliminary data.</text>
</comment>
<proteinExistence type="predicted"/>
<dbReference type="GeneID" id="95571418"/>
<dbReference type="OrthoDB" id="6199326at2"/>
<dbReference type="AlphaFoldDB" id="E8MD06"/>
<dbReference type="eggNOG" id="ENOG50338WA">
    <property type="taxonomic scope" value="Bacteria"/>
</dbReference>
<gene>
    <name evidence="1" type="ORF">VISI1226_15616</name>
</gene>
<sequence>MLSVPLNSFVHRVNDKQQVLNLVAEHGCQLKRIRRSRHWMLSGDEDQLRLLSDQLDSVSQQWIIKAINLALPKLTISLQQVLTEQPNLTVTQLVSLTDCSMEEARRAIDEHEGF</sequence>
<protein>
    <recommendedName>
        <fullName evidence="3">Ribosome recycling factor</fullName>
    </recommendedName>
</protein>
<reference evidence="1 2" key="1">
    <citation type="journal article" date="2012" name="Int. J. Syst. Evol. Microbiol.">
        <title>Vibrio caribbeanicus sp. nov., isolated from the marine sponge Scleritoderma cyanea.</title>
        <authorList>
            <person name="Hoffmann M."/>
            <person name="Monday S.R."/>
            <person name="Allard M.W."/>
            <person name="Strain E.A."/>
            <person name="Whittaker P."/>
            <person name="Naum M."/>
            <person name="McCarthy P.J."/>
            <person name="Lopez J.V."/>
            <person name="Fischer M."/>
            <person name="Brown E.W."/>
        </authorList>
    </citation>
    <scope>NUCLEOTIDE SEQUENCE [LARGE SCALE GENOMIC DNA]</scope>
    <source>
        <strain evidence="2">DSMZ 21326</strain>
    </source>
</reference>
<evidence type="ECO:0000313" key="2">
    <source>
        <dbReference type="Proteomes" id="UP000006228"/>
    </source>
</evidence>
<dbReference type="RefSeq" id="WP_008081309.1">
    <property type="nucleotide sequence ID" value="NZ_AEVT01000117.1"/>
</dbReference>
<dbReference type="Proteomes" id="UP000006228">
    <property type="component" value="Unassembled WGS sequence"/>
</dbReference>
<organism evidence="1 2">
    <name type="scientific">Vibrio sinaloensis DSM 21326</name>
    <dbReference type="NCBI Taxonomy" id="945550"/>
    <lineage>
        <taxon>Bacteria</taxon>
        <taxon>Pseudomonadati</taxon>
        <taxon>Pseudomonadota</taxon>
        <taxon>Gammaproteobacteria</taxon>
        <taxon>Vibrionales</taxon>
        <taxon>Vibrionaceae</taxon>
        <taxon>Vibrio</taxon>
        <taxon>Vibrio oreintalis group</taxon>
    </lineage>
</organism>
<dbReference type="InterPro" id="IPR022253">
    <property type="entry name" value="Ribosome_recyc_fac_bac"/>
</dbReference>
<evidence type="ECO:0008006" key="3">
    <source>
        <dbReference type="Google" id="ProtNLM"/>
    </source>
</evidence>
<name>E8MD06_PHOS4</name>
<evidence type="ECO:0000313" key="1">
    <source>
        <dbReference type="EMBL" id="EGA68182.1"/>
    </source>
</evidence>
<accession>E8MD06</accession>
<dbReference type="EMBL" id="AEVT01000117">
    <property type="protein sequence ID" value="EGA68182.1"/>
    <property type="molecule type" value="Genomic_DNA"/>
</dbReference>